<sequence>MRVGGRDYFWVGCESLWVRYWGRDGKGWGANLATFLSSDESRYGEVGSNVIFWGGGYKGWARYCWISLTKVHWKGVWRYKFGHHYLIWWKVTMDSCRNYHSDCRVAHMMALGWTDCKLGLAWCNAQGDKWLVDWSTYNDPALWGSFWGLDIRAKAKVNLSQGDGDESSADKTEDDNMDDETGSRDRLGFNAIPIAIKWPEVWGQEDSEKSLTHTWEDIMKIVEMSWGTNHDRDLIDKDLILLYMGNNQPKDNVANFFEKEDLMVEYLTKWEGCYNLNDHEAWRKMSGSNNQSSRWLDVDREAC</sequence>
<accession>A0ACB9JSM2</accession>
<protein>
    <submittedName>
        <fullName evidence="1">Uncharacterized protein</fullName>
    </submittedName>
</protein>
<name>A0ACB9JSM2_9ASTR</name>
<gene>
    <name evidence="1" type="ORF">L1987_04460</name>
</gene>
<keyword evidence="2" id="KW-1185">Reference proteome</keyword>
<evidence type="ECO:0000313" key="2">
    <source>
        <dbReference type="Proteomes" id="UP001056120"/>
    </source>
</evidence>
<reference evidence="1 2" key="2">
    <citation type="journal article" date="2022" name="Mol. Ecol. Resour.">
        <title>The genomes of chicory, endive, great burdock and yacon provide insights into Asteraceae paleo-polyploidization history and plant inulin production.</title>
        <authorList>
            <person name="Fan W."/>
            <person name="Wang S."/>
            <person name="Wang H."/>
            <person name="Wang A."/>
            <person name="Jiang F."/>
            <person name="Liu H."/>
            <person name="Zhao H."/>
            <person name="Xu D."/>
            <person name="Zhang Y."/>
        </authorList>
    </citation>
    <scope>NUCLEOTIDE SEQUENCE [LARGE SCALE GENOMIC DNA]</scope>
    <source>
        <strain evidence="2">cv. Yunnan</strain>
        <tissue evidence="1">Leaves</tissue>
    </source>
</reference>
<reference evidence="2" key="1">
    <citation type="journal article" date="2022" name="Mol. Ecol. Resour.">
        <title>The genomes of chicory, endive, great burdock and yacon provide insights into Asteraceae palaeo-polyploidization history and plant inulin production.</title>
        <authorList>
            <person name="Fan W."/>
            <person name="Wang S."/>
            <person name="Wang H."/>
            <person name="Wang A."/>
            <person name="Jiang F."/>
            <person name="Liu H."/>
            <person name="Zhao H."/>
            <person name="Xu D."/>
            <person name="Zhang Y."/>
        </authorList>
    </citation>
    <scope>NUCLEOTIDE SEQUENCE [LARGE SCALE GENOMIC DNA]</scope>
    <source>
        <strain evidence="2">cv. Yunnan</strain>
    </source>
</reference>
<evidence type="ECO:0000313" key="1">
    <source>
        <dbReference type="EMBL" id="KAI3823035.1"/>
    </source>
</evidence>
<proteinExistence type="predicted"/>
<dbReference type="Proteomes" id="UP001056120">
    <property type="component" value="Linkage Group LG02"/>
</dbReference>
<dbReference type="EMBL" id="CM042019">
    <property type="protein sequence ID" value="KAI3823035.1"/>
    <property type="molecule type" value="Genomic_DNA"/>
</dbReference>
<comment type="caution">
    <text evidence="1">The sequence shown here is derived from an EMBL/GenBank/DDBJ whole genome shotgun (WGS) entry which is preliminary data.</text>
</comment>
<organism evidence="1 2">
    <name type="scientific">Smallanthus sonchifolius</name>
    <dbReference type="NCBI Taxonomy" id="185202"/>
    <lineage>
        <taxon>Eukaryota</taxon>
        <taxon>Viridiplantae</taxon>
        <taxon>Streptophyta</taxon>
        <taxon>Embryophyta</taxon>
        <taxon>Tracheophyta</taxon>
        <taxon>Spermatophyta</taxon>
        <taxon>Magnoliopsida</taxon>
        <taxon>eudicotyledons</taxon>
        <taxon>Gunneridae</taxon>
        <taxon>Pentapetalae</taxon>
        <taxon>asterids</taxon>
        <taxon>campanulids</taxon>
        <taxon>Asterales</taxon>
        <taxon>Asteraceae</taxon>
        <taxon>Asteroideae</taxon>
        <taxon>Heliantheae alliance</taxon>
        <taxon>Millerieae</taxon>
        <taxon>Smallanthus</taxon>
    </lineage>
</organism>